<evidence type="ECO:0000259" key="11">
    <source>
        <dbReference type="PROSITE" id="PS51352"/>
    </source>
</evidence>
<dbReference type="EMBL" id="SRRM01000021">
    <property type="protein sequence ID" value="TKY84791.1"/>
    <property type="molecule type" value="Genomic_DNA"/>
</dbReference>
<dbReference type="KEGG" id="sgra:EX895_005871"/>
<dbReference type="OrthoDB" id="338622at2759"/>
<keyword evidence="5" id="KW-1015">Disulfide bond</keyword>
<feature type="compositionally biased region" description="Polar residues" evidence="10">
    <location>
        <begin position="348"/>
        <end position="379"/>
    </location>
</feature>
<sequence length="732" mass="75975">MPYLPRVPAFPIAGERSIITAAGVALKIPAKERASPLIGHLAPEIYAKDHLGRDVSLHATIQLGRPIVLYFFPLAGSPHCTKESCSFRDAVGTSPIFNDLNAVVIGISQDPPTRSKRFVDEHHLGFRILHDSDRQIMDAWGVGRGLLGLIDGRCTFVIDHDGIVRAMLDGVWDYKGHRDFAEKWLCRIEHELSGRERFYVEHEADDSAACDEISRNIKVVYGDAVPGRGIATAPRHGAAPTATKLKGRLFLDPTRPESISLAAEAHGSGSTARPKSSRRNLKNWLRPSEPSSNVYDEPLHVDYRHSTGVRSADRVAARVQSMRLDESSSSSSDQAGVVARDFAEASQLTRNGSGSGSGWATPSTISARSVSTGETSHTSPGPEPHAHKLAAAIHIGVGAGAHHAELERSGSPSRRAGALVNGLGIGAAQGALPKARSSSLINKRASSADSAAAAPGGEASTDAAAGGKGGGEANGGATVYANGNIARMPLLPPMNEEASNDTTLKVRDRRSRIGLRTGDVSTDSTYSSNGVGSLPVPPRPSTRNGATGGVVPTAAASGGSAGHDGGDGNADGYDTDRGQRRRDASTASSSAAGSGESAPAPLSNATATPLPAQPAPPSARPTHSASNTPSTSPSMSFANWASPSARAFRAANGYPSPSPSFGGVHNGVFAITNAGAIAMGEGMAGVAGLDRRLSNTPSLANSMVSYDFSAHSEYDYSPSLAESTHTFGGVED</sequence>
<dbReference type="SUPFAM" id="SSF52833">
    <property type="entry name" value="Thioredoxin-like"/>
    <property type="match status" value="1"/>
</dbReference>
<keyword evidence="2" id="KW-0575">Peroxidase</keyword>
<comment type="catalytic activity">
    <reaction evidence="9">
        <text>a hydroperoxide + [thioredoxin]-dithiol = an alcohol + [thioredoxin]-disulfide + H2O</text>
        <dbReference type="Rhea" id="RHEA:62620"/>
        <dbReference type="Rhea" id="RHEA-COMP:10698"/>
        <dbReference type="Rhea" id="RHEA-COMP:10700"/>
        <dbReference type="ChEBI" id="CHEBI:15377"/>
        <dbReference type="ChEBI" id="CHEBI:29950"/>
        <dbReference type="ChEBI" id="CHEBI:30879"/>
        <dbReference type="ChEBI" id="CHEBI:35924"/>
        <dbReference type="ChEBI" id="CHEBI:50058"/>
        <dbReference type="EC" id="1.11.1.24"/>
    </reaction>
</comment>
<dbReference type="EC" id="1.11.1.24" evidence="1"/>
<evidence type="ECO:0000256" key="8">
    <source>
        <dbReference type="ARBA" id="ARBA00038489"/>
    </source>
</evidence>
<evidence type="ECO:0000256" key="10">
    <source>
        <dbReference type="SAM" id="MobiDB-lite"/>
    </source>
</evidence>
<feature type="compositionally biased region" description="Gly residues" evidence="10">
    <location>
        <begin position="559"/>
        <end position="569"/>
    </location>
</feature>
<dbReference type="CDD" id="cd03017">
    <property type="entry name" value="PRX_BCP"/>
    <property type="match status" value="1"/>
</dbReference>
<comment type="similarity">
    <text evidence="8">Belongs to the peroxiredoxin family. BCP/PrxQ subfamily.</text>
</comment>
<feature type="region of interest" description="Disordered" evidence="10">
    <location>
        <begin position="348"/>
        <end position="385"/>
    </location>
</feature>
<reference evidence="12 13" key="1">
    <citation type="submission" date="2019-05" db="EMBL/GenBank/DDBJ databases">
        <title>Sporisorium graminicola CBS 10092 draft sequencing and annotation.</title>
        <authorList>
            <person name="Solano-Gonzalez S."/>
            <person name="Caddick M.X."/>
            <person name="Darby A."/>
        </authorList>
    </citation>
    <scope>NUCLEOTIDE SEQUENCE [LARGE SCALE GENOMIC DNA]</scope>
    <source>
        <strain evidence="12 13">CBS 10092</strain>
    </source>
</reference>
<evidence type="ECO:0000256" key="1">
    <source>
        <dbReference type="ARBA" id="ARBA00013017"/>
    </source>
</evidence>
<evidence type="ECO:0000256" key="3">
    <source>
        <dbReference type="ARBA" id="ARBA00022862"/>
    </source>
</evidence>
<dbReference type="GO" id="GO:0008379">
    <property type="term" value="F:thioredoxin peroxidase activity"/>
    <property type="evidence" value="ECO:0007669"/>
    <property type="project" value="TreeGrafter"/>
</dbReference>
<dbReference type="RefSeq" id="XP_029736776.1">
    <property type="nucleotide sequence ID" value="XM_029886463.1"/>
</dbReference>
<evidence type="ECO:0000256" key="4">
    <source>
        <dbReference type="ARBA" id="ARBA00023002"/>
    </source>
</evidence>
<dbReference type="GeneID" id="40728766"/>
<keyword evidence="4" id="KW-0560">Oxidoreductase</keyword>
<feature type="region of interest" description="Disordered" evidence="10">
    <location>
        <begin position="490"/>
        <end position="637"/>
    </location>
</feature>
<dbReference type="InterPro" id="IPR000866">
    <property type="entry name" value="AhpC/TSA"/>
</dbReference>
<evidence type="ECO:0000256" key="2">
    <source>
        <dbReference type="ARBA" id="ARBA00022559"/>
    </source>
</evidence>
<feature type="compositionally biased region" description="Polar residues" evidence="10">
    <location>
        <begin position="519"/>
        <end position="531"/>
    </location>
</feature>
<dbReference type="InterPro" id="IPR050924">
    <property type="entry name" value="Peroxiredoxin_BCP/PrxQ"/>
</dbReference>
<feature type="compositionally biased region" description="Low complexity" evidence="10">
    <location>
        <begin position="585"/>
        <end position="610"/>
    </location>
</feature>
<dbReference type="GO" id="GO:0034599">
    <property type="term" value="P:cellular response to oxidative stress"/>
    <property type="evidence" value="ECO:0007669"/>
    <property type="project" value="TreeGrafter"/>
</dbReference>
<name>A0A4U7KKW0_9BASI</name>
<keyword evidence="6" id="KW-0676">Redox-active center</keyword>
<feature type="compositionally biased region" description="Basic and acidic residues" evidence="10">
    <location>
        <begin position="574"/>
        <end position="584"/>
    </location>
</feature>
<dbReference type="AlphaFoldDB" id="A0A4U7KKW0"/>
<dbReference type="InterPro" id="IPR013766">
    <property type="entry name" value="Thioredoxin_domain"/>
</dbReference>
<evidence type="ECO:0000313" key="12">
    <source>
        <dbReference type="EMBL" id="TKY84791.1"/>
    </source>
</evidence>
<dbReference type="InterPro" id="IPR036249">
    <property type="entry name" value="Thioredoxin-like_sf"/>
</dbReference>
<dbReference type="PROSITE" id="PS51352">
    <property type="entry name" value="THIOREDOXIN_2"/>
    <property type="match status" value="1"/>
</dbReference>
<evidence type="ECO:0000256" key="6">
    <source>
        <dbReference type="ARBA" id="ARBA00023284"/>
    </source>
</evidence>
<feature type="region of interest" description="Disordered" evidence="10">
    <location>
        <begin position="448"/>
        <end position="471"/>
    </location>
</feature>
<keyword evidence="13" id="KW-1185">Reference proteome</keyword>
<feature type="compositionally biased region" description="Low complexity" evidence="10">
    <location>
        <begin position="448"/>
        <end position="465"/>
    </location>
</feature>
<evidence type="ECO:0000313" key="13">
    <source>
        <dbReference type="Proteomes" id="UP000306050"/>
    </source>
</evidence>
<protein>
    <recommendedName>
        <fullName evidence="1">thioredoxin-dependent peroxiredoxin</fullName>
        <ecNumber evidence="1">1.11.1.24</ecNumber>
    </recommendedName>
    <alternativeName>
        <fullName evidence="7">Thioredoxin peroxidase</fullName>
    </alternativeName>
</protein>
<dbReference type="PANTHER" id="PTHR42801">
    <property type="entry name" value="THIOREDOXIN-DEPENDENT PEROXIDE REDUCTASE"/>
    <property type="match status" value="1"/>
</dbReference>
<feature type="domain" description="Thioredoxin" evidence="11">
    <location>
        <begin position="36"/>
        <end position="193"/>
    </location>
</feature>
<proteinExistence type="inferred from homology"/>
<feature type="region of interest" description="Disordered" evidence="10">
    <location>
        <begin position="263"/>
        <end position="297"/>
    </location>
</feature>
<dbReference type="Proteomes" id="UP000306050">
    <property type="component" value="Chromosome SGRAM_8"/>
</dbReference>
<dbReference type="GO" id="GO:0005737">
    <property type="term" value="C:cytoplasm"/>
    <property type="evidence" value="ECO:0007669"/>
    <property type="project" value="TreeGrafter"/>
</dbReference>
<feature type="compositionally biased region" description="Low complexity" evidence="10">
    <location>
        <begin position="549"/>
        <end position="558"/>
    </location>
</feature>
<comment type="caution">
    <text evidence="12">The sequence shown here is derived from an EMBL/GenBank/DDBJ whole genome shotgun (WGS) entry which is preliminary data.</text>
</comment>
<feature type="compositionally biased region" description="Polar residues" evidence="10">
    <location>
        <begin position="623"/>
        <end position="637"/>
    </location>
</feature>
<dbReference type="Pfam" id="PF00578">
    <property type="entry name" value="AhpC-TSA"/>
    <property type="match status" value="1"/>
</dbReference>
<dbReference type="Gene3D" id="3.40.30.10">
    <property type="entry name" value="Glutaredoxin"/>
    <property type="match status" value="1"/>
</dbReference>
<evidence type="ECO:0000256" key="9">
    <source>
        <dbReference type="ARBA" id="ARBA00049091"/>
    </source>
</evidence>
<gene>
    <name evidence="12" type="ORF">EX895_005871</name>
</gene>
<dbReference type="PANTHER" id="PTHR42801:SF4">
    <property type="entry name" value="AHPC_TSA FAMILY PROTEIN"/>
    <property type="match status" value="1"/>
</dbReference>
<dbReference type="GO" id="GO:0045454">
    <property type="term" value="P:cell redox homeostasis"/>
    <property type="evidence" value="ECO:0007669"/>
    <property type="project" value="TreeGrafter"/>
</dbReference>
<organism evidence="12 13">
    <name type="scientific">Sporisorium graminicola</name>
    <dbReference type="NCBI Taxonomy" id="280036"/>
    <lineage>
        <taxon>Eukaryota</taxon>
        <taxon>Fungi</taxon>
        <taxon>Dikarya</taxon>
        <taxon>Basidiomycota</taxon>
        <taxon>Ustilaginomycotina</taxon>
        <taxon>Ustilaginomycetes</taxon>
        <taxon>Ustilaginales</taxon>
        <taxon>Ustilaginaceae</taxon>
        <taxon>Sporisorium</taxon>
    </lineage>
</organism>
<keyword evidence="3" id="KW-0049">Antioxidant</keyword>
<accession>A0A4U7KKW0</accession>
<evidence type="ECO:0000256" key="7">
    <source>
        <dbReference type="ARBA" id="ARBA00032824"/>
    </source>
</evidence>
<evidence type="ECO:0000256" key="5">
    <source>
        <dbReference type="ARBA" id="ARBA00023157"/>
    </source>
</evidence>